<dbReference type="AlphaFoldDB" id="A0A0K1PM91"/>
<protein>
    <recommendedName>
        <fullName evidence="4">Lipoprotein</fullName>
    </recommendedName>
</protein>
<gene>
    <name evidence="2" type="ORF">AKJ09_01322</name>
</gene>
<keyword evidence="3" id="KW-1185">Reference proteome</keyword>
<name>A0A0K1PM91_9BACT</name>
<accession>A0A0K1PM91</accession>
<dbReference type="STRING" id="1391654.AKJ09_01322"/>
<sequence>MLARGAPFAARASMRRLVVGTLGALAVAAALLACGPKRLPAPPYVQQPTQALTEVPYPPPPARIEFIPDRPKDDRAVWIDGEWSWQGRRWAWKHGRWVVPPPNTGFAPWTTVRNQLGTLYAAPGAFRDSHGAEVPEPAPISTSKLSPGGVVDPGGSQVPAATLQTGTGPAFDASIRAVQQFPDASLDDVTADADINDSLLRPDAIPVPADGGHPTP</sequence>
<dbReference type="PROSITE" id="PS51257">
    <property type="entry name" value="PROKAR_LIPOPROTEIN"/>
    <property type="match status" value="1"/>
</dbReference>
<organism evidence="2 3">
    <name type="scientific">Labilithrix luteola</name>
    <dbReference type="NCBI Taxonomy" id="1391654"/>
    <lineage>
        <taxon>Bacteria</taxon>
        <taxon>Pseudomonadati</taxon>
        <taxon>Myxococcota</taxon>
        <taxon>Polyangia</taxon>
        <taxon>Polyangiales</taxon>
        <taxon>Labilitrichaceae</taxon>
        <taxon>Labilithrix</taxon>
    </lineage>
</organism>
<evidence type="ECO:0000313" key="3">
    <source>
        <dbReference type="Proteomes" id="UP000064967"/>
    </source>
</evidence>
<dbReference type="EMBL" id="CP012333">
    <property type="protein sequence ID" value="AKU94658.1"/>
    <property type="molecule type" value="Genomic_DNA"/>
</dbReference>
<reference evidence="2 3" key="1">
    <citation type="submission" date="2015-08" db="EMBL/GenBank/DDBJ databases">
        <authorList>
            <person name="Babu N.S."/>
            <person name="Beckwith C.J."/>
            <person name="Beseler K.G."/>
            <person name="Brison A."/>
            <person name="Carone J.V."/>
            <person name="Caskin T.P."/>
            <person name="Diamond M."/>
            <person name="Durham M.E."/>
            <person name="Foxe J.M."/>
            <person name="Go M."/>
            <person name="Henderson B.A."/>
            <person name="Jones I.B."/>
            <person name="McGettigan J.A."/>
            <person name="Micheletti S.J."/>
            <person name="Nasrallah M.E."/>
            <person name="Ortiz D."/>
            <person name="Piller C.R."/>
            <person name="Privatt S.R."/>
            <person name="Schneider S.L."/>
            <person name="Sharp S."/>
            <person name="Smith T.C."/>
            <person name="Stanton J.D."/>
            <person name="Ullery H.E."/>
            <person name="Wilson R.J."/>
            <person name="Serrano M.G."/>
            <person name="Buck G."/>
            <person name="Lee V."/>
            <person name="Wang Y."/>
            <person name="Carvalho R."/>
            <person name="Voegtly L."/>
            <person name="Shi R."/>
            <person name="Duckworth R."/>
            <person name="Johnson A."/>
            <person name="Loviza R."/>
            <person name="Walstead R."/>
            <person name="Shah Z."/>
            <person name="Kiflezghi M."/>
            <person name="Wade K."/>
            <person name="Ball S.L."/>
            <person name="Bradley K.W."/>
            <person name="Asai D.J."/>
            <person name="Bowman C.A."/>
            <person name="Russell D.A."/>
            <person name="Pope W.H."/>
            <person name="Jacobs-Sera D."/>
            <person name="Hendrix R.W."/>
            <person name="Hatfull G.F."/>
        </authorList>
    </citation>
    <scope>NUCLEOTIDE SEQUENCE [LARGE SCALE GENOMIC DNA]</scope>
    <source>
        <strain evidence="2 3">DSM 27648</strain>
    </source>
</reference>
<evidence type="ECO:0008006" key="4">
    <source>
        <dbReference type="Google" id="ProtNLM"/>
    </source>
</evidence>
<evidence type="ECO:0000313" key="2">
    <source>
        <dbReference type="EMBL" id="AKU94658.1"/>
    </source>
</evidence>
<feature type="region of interest" description="Disordered" evidence="1">
    <location>
        <begin position="197"/>
        <end position="216"/>
    </location>
</feature>
<evidence type="ECO:0000256" key="1">
    <source>
        <dbReference type="SAM" id="MobiDB-lite"/>
    </source>
</evidence>
<dbReference type="KEGG" id="llu:AKJ09_01322"/>
<proteinExistence type="predicted"/>
<dbReference type="Pfam" id="PF12779">
    <property type="entry name" value="WXXGXW"/>
    <property type="match status" value="1"/>
</dbReference>
<dbReference type="Proteomes" id="UP000064967">
    <property type="component" value="Chromosome"/>
</dbReference>
<dbReference type="InterPro" id="IPR024447">
    <property type="entry name" value="YXWGXW_rpt"/>
</dbReference>